<dbReference type="GO" id="GO:0006747">
    <property type="term" value="P:FAD biosynthetic process"/>
    <property type="evidence" value="ECO:0007669"/>
    <property type="project" value="TreeGrafter"/>
</dbReference>
<keyword evidence="5" id="KW-0808">Transferase</keyword>
<dbReference type="InterPro" id="IPR014729">
    <property type="entry name" value="Rossmann-like_a/b/a_fold"/>
</dbReference>
<dbReference type="SUPFAM" id="SSF52402">
    <property type="entry name" value="Adenine nucleotide alpha hydrolases-like"/>
    <property type="match status" value="1"/>
</dbReference>
<comment type="catalytic activity">
    <reaction evidence="12">
        <text>FMN + ATP + H(+) = FAD + diphosphate</text>
        <dbReference type="Rhea" id="RHEA:17237"/>
        <dbReference type="ChEBI" id="CHEBI:15378"/>
        <dbReference type="ChEBI" id="CHEBI:30616"/>
        <dbReference type="ChEBI" id="CHEBI:33019"/>
        <dbReference type="ChEBI" id="CHEBI:57692"/>
        <dbReference type="ChEBI" id="CHEBI:58210"/>
        <dbReference type="EC" id="2.7.7.2"/>
    </reaction>
</comment>
<feature type="domain" description="Phosphoadenosine phosphosulphate reductase" evidence="13">
    <location>
        <begin position="130"/>
        <end position="283"/>
    </location>
</feature>
<dbReference type="EC" id="2.7.7.2" evidence="2"/>
<evidence type="ECO:0000256" key="8">
    <source>
        <dbReference type="ARBA" id="ARBA00022827"/>
    </source>
</evidence>
<evidence type="ECO:0000256" key="11">
    <source>
        <dbReference type="ARBA" id="ARBA00031871"/>
    </source>
</evidence>
<keyword evidence="9" id="KW-0067">ATP-binding</keyword>
<evidence type="ECO:0000256" key="4">
    <source>
        <dbReference type="ARBA" id="ARBA00022643"/>
    </source>
</evidence>
<keyword evidence="7" id="KW-0547">Nucleotide-binding</keyword>
<name>A0A077Z1P0_TRITR</name>
<proteinExistence type="predicted"/>
<evidence type="ECO:0000256" key="3">
    <source>
        <dbReference type="ARBA" id="ARBA00022630"/>
    </source>
</evidence>
<accession>A0A077Z1P0</accession>
<keyword evidence="6" id="KW-0548">Nucleotidyltransferase</keyword>
<dbReference type="GO" id="GO:0005524">
    <property type="term" value="F:ATP binding"/>
    <property type="evidence" value="ECO:0007669"/>
    <property type="project" value="UniProtKB-KW"/>
</dbReference>
<evidence type="ECO:0000256" key="6">
    <source>
        <dbReference type="ARBA" id="ARBA00022695"/>
    </source>
</evidence>
<gene>
    <name evidence="14" type="ORF">TTRE_0000074201</name>
</gene>
<dbReference type="PANTHER" id="PTHR23293:SF9">
    <property type="entry name" value="FAD SYNTHASE"/>
    <property type="match status" value="1"/>
</dbReference>
<evidence type="ECO:0000256" key="10">
    <source>
        <dbReference type="ARBA" id="ARBA00031145"/>
    </source>
</evidence>
<reference evidence="14" key="1">
    <citation type="submission" date="2014-01" db="EMBL/GenBank/DDBJ databases">
        <authorList>
            <person name="Aslett M."/>
        </authorList>
    </citation>
    <scope>NUCLEOTIDE SEQUENCE</scope>
</reference>
<dbReference type="OrthoDB" id="270728at2759"/>
<sequence length="319" mass="36208">MCEKYPVMRNLYLSISLTECHRLIQSAVQCFASDLAVEALSVDDNNYCKVKLCVKASKVEVIALFIDRISMSLGPGLLLNVDLEPVKEAVPKMETYLRRVAVEDAQFFSKLSCAVSFVLDCLSRYRIAEIALSFNGGKDCTVLLHILRYALEKLFNLKDCSNLCAFYIKPWSTFPEVEDFVVKSASRYSLKLLQYEGEIKKALFEFKAVHSRRKYVFLGSRATDPGHDEATKIAPTDPGWPHFVLLKPLLDWSYSDIWRFLRDLCIPYCVLYDHGFTSLGSKDSCSPNPWLAVPDGKGGYNYKPAYMLSDPAKERLARN</sequence>
<dbReference type="PANTHER" id="PTHR23293">
    <property type="entry name" value="FAD SYNTHETASE-RELATED FMN ADENYLYLTRANSFERASE"/>
    <property type="match status" value="1"/>
</dbReference>
<evidence type="ECO:0000313" key="15">
    <source>
        <dbReference type="Proteomes" id="UP000030665"/>
    </source>
</evidence>
<evidence type="ECO:0000256" key="5">
    <source>
        <dbReference type="ARBA" id="ARBA00022679"/>
    </source>
</evidence>
<dbReference type="InterPro" id="IPR002500">
    <property type="entry name" value="PAPS_reduct_dom"/>
</dbReference>
<keyword evidence="8" id="KW-0274">FAD</keyword>
<evidence type="ECO:0000256" key="9">
    <source>
        <dbReference type="ARBA" id="ARBA00022840"/>
    </source>
</evidence>
<dbReference type="AlphaFoldDB" id="A0A077Z1P0"/>
<keyword evidence="3" id="KW-0285">Flavoprotein</keyword>
<protein>
    <recommendedName>
        <fullName evidence="2">FAD synthase</fullName>
        <ecNumber evidence="2">2.7.7.2</ecNumber>
    </recommendedName>
    <alternativeName>
        <fullName evidence="10">FAD pyrophosphorylase</fullName>
    </alternativeName>
    <alternativeName>
        <fullName evidence="11">FMN adenylyltransferase</fullName>
    </alternativeName>
</protein>
<evidence type="ECO:0000313" key="14">
    <source>
        <dbReference type="EMBL" id="CDW52480.1"/>
    </source>
</evidence>
<dbReference type="STRING" id="36087.A0A077Z1P0"/>
<dbReference type="Pfam" id="PF01507">
    <property type="entry name" value="PAPS_reduct"/>
    <property type="match status" value="1"/>
</dbReference>
<evidence type="ECO:0000256" key="12">
    <source>
        <dbReference type="ARBA" id="ARBA00049494"/>
    </source>
</evidence>
<dbReference type="Gene3D" id="3.40.50.620">
    <property type="entry name" value="HUPs"/>
    <property type="match status" value="1"/>
</dbReference>
<dbReference type="CDD" id="cd23948">
    <property type="entry name" value="FAD_synthase"/>
    <property type="match status" value="1"/>
</dbReference>
<organism evidence="14 15">
    <name type="scientific">Trichuris trichiura</name>
    <name type="common">Whipworm</name>
    <name type="synonym">Trichocephalus trichiurus</name>
    <dbReference type="NCBI Taxonomy" id="36087"/>
    <lineage>
        <taxon>Eukaryota</taxon>
        <taxon>Metazoa</taxon>
        <taxon>Ecdysozoa</taxon>
        <taxon>Nematoda</taxon>
        <taxon>Enoplea</taxon>
        <taxon>Dorylaimia</taxon>
        <taxon>Trichinellida</taxon>
        <taxon>Trichuridae</taxon>
        <taxon>Trichuris</taxon>
    </lineage>
</organism>
<dbReference type="Proteomes" id="UP000030665">
    <property type="component" value="Unassembled WGS sequence"/>
</dbReference>
<keyword evidence="15" id="KW-1185">Reference proteome</keyword>
<evidence type="ECO:0000256" key="2">
    <source>
        <dbReference type="ARBA" id="ARBA00012393"/>
    </source>
</evidence>
<reference evidence="14" key="2">
    <citation type="submission" date="2014-03" db="EMBL/GenBank/DDBJ databases">
        <title>The whipworm genome and dual-species transcriptomics of an intimate host-pathogen interaction.</title>
        <authorList>
            <person name="Foth B.J."/>
            <person name="Tsai I.J."/>
            <person name="Reid A.J."/>
            <person name="Bancroft A.J."/>
            <person name="Nichol S."/>
            <person name="Tracey A."/>
            <person name="Holroyd N."/>
            <person name="Cotton J.A."/>
            <person name="Stanley E.J."/>
            <person name="Zarowiecki M."/>
            <person name="Liu J.Z."/>
            <person name="Huckvale T."/>
            <person name="Cooper P.J."/>
            <person name="Grencis R.K."/>
            <person name="Berriman M."/>
        </authorList>
    </citation>
    <scope>NUCLEOTIDE SEQUENCE [LARGE SCALE GENOMIC DNA]</scope>
</reference>
<evidence type="ECO:0000256" key="7">
    <source>
        <dbReference type="ARBA" id="ARBA00022741"/>
    </source>
</evidence>
<keyword evidence="4" id="KW-0288">FMN</keyword>
<evidence type="ECO:0000259" key="13">
    <source>
        <dbReference type="Pfam" id="PF01507"/>
    </source>
</evidence>
<dbReference type="EMBL" id="HG805824">
    <property type="protein sequence ID" value="CDW52480.1"/>
    <property type="molecule type" value="Genomic_DNA"/>
</dbReference>
<evidence type="ECO:0000256" key="1">
    <source>
        <dbReference type="ARBA" id="ARBA00004726"/>
    </source>
</evidence>
<comment type="pathway">
    <text evidence="1">Cofactor biosynthesis; FAD biosynthesis; FAD from FMN: step 1/1.</text>
</comment>
<dbReference type="GO" id="GO:0003919">
    <property type="term" value="F:FMN adenylyltransferase activity"/>
    <property type="evidence" value="ECO:0007669"/>
    <property type="project" value="UniProtKB-EC"/>
</dbReference>